<comment type="caution">
    <text evidence="1">The sequence shown here is derived from an EMBL/GenBank/DDBJ whole genome shotgun (WGS) entry which is preliminary data.</text>
</comment>
<gene>
    <name evidence="1" type="ORF">GNP77_07785</name>
</gene>
<name>A0A6N3Z712_ALIFS</name>
<dbReference type="GeneID" id="54166550"/>
<protein>
    <submittedName>
        <fullName evidence="1">Uncharacterized protein</fullName>
    </submittedName>
</protein>
<dbReference type="EMBL" id="WOBO01000006">
    <property type="protein sequence ID" value="MUK45283.1"/>
    <property type="molecule type" value="Genomic_DNA"/>
</dbReference>
<evidence type="ECO:0000313" key="2">
    <source>
        <dbReference type="Proteomes" id="UP000435323"/>
    </source>
</evidence>
<sequence length="55" mass="6374">MNKLDKGKSLLLDKQQPKALCHQKDPVDETVNTWDLLTDEQQQDILSHLSEIPFQ</sequence>
<evidence type="ECO:0000313" key="1">
    <source>
        <dbReference type="EMBL" id="MUK45283.1"/>
    </source>
</evidence>
<dbReference type="Proteomes" id="UP000435323">
    <property type="component" value="Unassembled WGS sequence"/>
</dbReference>
<accession>A0A6N3Z712</accession>
<organism evidence="1 2">
    <name type="scientific">Aliivibrio fischeri</name>
    <name type="common">Vibrio fischeri</name>
    <dbReference type="NCBI Taxonomy" id="668"/>
    <lineage>
        <taxon>Bacteria</taxon>
        <taxon>Pseudomonadati</taxon>
        <taxon>Pseudomonadota</taxon>
        <taxon>Gammaproteobacteria</taxon>
        <taxon>Vibrionales</taxon>
        <taxon>Vibrionaceae</taxon>
        <taxon>Aliivibrio</taxon>
    </lineage>
</organism>
<dbReference type="RefSeq" id="WP_011261415.1">
    <property type="nucleotide sequence ID" value="NZ_CAWMFT010000002.1"/>
</dbReference>
<dbReference type="AlphaFoldDB" id="A0A6N3Z712"/>
<reference evidence="1 2" key="1">
    <citation type="submission" date="2019-11" db="EMBL/GenBank/DDBJ databases">
        <title>Using colonization assays and comparative genomics to discover symbiosis behaviors and factors in Vibrio fischeri.</title>
        <authorList>
            <person name="Bongrand C."/>
            <person name="Moriano-Gutierrez S."/>
            <person name="Arevalo P."/>
            <person name="Mcfall-Ngai M."/>
            <person name="Visick K."/>
            <person name="Polz M.F."/>
            <person name="Ruby E.G."/>
        </authorList>
    </citation>
    <scope>NUCLEOTIDE SEQUENCE [LARGE SCALE GENOMIC DNA]</scope>
    <source>
        <strain evidence="2">emors.3.2</strain>
    </source>
</reference>
<proteinExistence type="predicted"/>